<reference evidence="2" key="1">
    <citation type="journal article" date="2015" name="BMC Genomics">
        <title>Draft genome of a commonly misdiagnosed multidrug resistant pathogen Candida auris.</title>
        <authorList>
            <person name="Chatterjee S."/>
            <person name="Alampalli S.V."/>
            <person name="Nageshan R.K."/>
            <person name="Chettiar S.T."/>
            <person name="Joshi S."/>
            <person name="Tatu U.S."/>
        </authorList>
    </citation>
    <scope>NUCLEOTIDE SEQUENCE [LARGE SCALE GENOMIC DNA]</scope>
    <source>
        <strain evidence="2">6684</strain>
    </source>
</reference>
<organism evidence="1 2">
    <name type="scientific">Candidozyma auris</name>
    <name type="common">Yeast</name>
    <name type="synonym">Candida auris</name>
    <dbReference type="NCBI Taxonomy" id="498019"/>
    <lineage>
        <taxon>Eukaryota</taxon>
        <taxon>Fungi</taxon>
        <taxon>Dikarya</taxon>
        <taxon>Ascomycota</taxon>
        <taxon>Saccharomycotina</taxon>
        <taxon>Pichiomycetes</taxon>
        <taxon>Metschnikowiaceae</taxon>
        <taxon>Candidozyma</taxon>
    </lineage>
</organism>
<accession>A0A0L0P1G0</accession>
<sequence>MAMATDAKQAMLRKRMVAANEIGGGVEDAEAVVKGNG</sequence>
<proteinExistence type="predicted"/>
<dbReference type="Proteomes" id="UP000037122">
    <property type="component" value="Unassembled WGS sequence"/>
</dbReference>
<dbReference type="AlphaFoldDB" id="A0A0L0P1G0"/>
<gene>
    <name evidence="1" type="ORF">QG37_02728</name>
</gene>
<evidence type="ECO:0000313" key="2">
    <source>
        <dbReference type="Proteomes" id="UP000037122"/>
    </source>
</evidence>
<protein>
    <submittedName>
        <fullName evidence="1">Uncharacterized protein</fullName>
    </submittedName>
</protein>
<dbReference type="EMBL" id="LGST01000019">
    <property type="protein sequence ID" value="KNE00192.1"/>
    <property type="molecule type" value="Genomic_DNA"/>
</dbReference>
<evidence type="ECO:0000313" key="1">
    <source>
        <dbReference type="EMBL" id="KNE00192.1"/>
    </source>
</evidence>
<comment type="caution">
    <text evidence="1">The sequence shown here is derived from an EMBL/GenBank/DDBJ whole genome shotgun (WGS) entry which is preliminary data.</text>
</comment>
<name>A0A0L0P1G0_CANAR</name>